<sequence>MRATASQIFCVRSWREGLVKHGRTSRFRSGFGVVALFLGTAPVQAAEPLLLVTPSMQGESYLVAPGGEVRHTWPSKFIPSGPGRIDKTGALLRVERDERIPRSFMAPGATGGRITKIGWDGGEQWSFSVSTPKNLVHHDALQLPNGNILALVWERHEPDVAQGKGRDANKVGKAGLWSECLWELQPQGKSGAQIVWEWKAWNHARRFPEAPLPKSLRHFEPGERININDGRTPAPAWAGVSRMEYHARRDQILLVASGMGGVWVLDHSTTKAEAATDDGGKGGKGGRLLYQWDGSTPELKAKGRKTFVVDAEWVRDDEGKGKPPVLEVLRGVQGDDDRIAYAVERWELPWSDATGYTMVDSGEYAPPLLKQATAVPARDSSDLLERPTALTHSPHGASALTFGYAGLTRWPAVAAADGSPTVKAREHRNEAGKTTLRMSIPTHNALVCCGGESPSTTKSDGKKAVAPLKTLTSAPVLKSRLVLETAFTPPHESPKAKADQSPQAAPGSTTATATTVSAP</sequence>
<organism evidence="2 3">
    <name type="scientific">Roseimicrobium gellanilyticum</name>
    <dbReference type="NCBI Taxonomy" id="748857"/>
    <lineage>
        <taxon>Bacteria</taxon>
        <taxon>Pseudomonadati</taxon>
        <taxon>Verrucomicrobiota</taxon>
        <taxon>Verrucomicrobiia</taxon>
        <taxon>Verrucomicrobiales</taxon>
        <taxon>Verrucomicrobiaceae</taxon>
        <taxon>Roseimicrobium</taxon>
    </lineage>
</organism>
<comment type="caution">
    <text evidence="2">The sequence shown here is derived from an EMBL/GenBank/DDBJ whole genome shotgun (WGS) entry which is preliminary data.</text>
</comment>
<feature type="compositionally biased region" description="Low complexity" evidence="1">
    <location>
        <begin position="501"/>
        <end position="519"/>
    </location>
</feature>
<evidence type="ECO:0000313" key="3">
    <source>
        <dbReference type="Proteomes" id="UP000253426"/>
    </source>
</evidence>
<evidence type="ECO:0000256" key="1">
    <source>
        <dbReference type="SAM" id="MobiDB-lite"/>
    </source>
</evidence>
<protein>
    <recommendedName>
        <fullName evidence="4">Arylsulfotransferase ASST</fullName>
    </recommendedName>
</protein>
<keyword evidence="3" id="KW-1185">Reference proteome</keyword>
<dbReference type="AlphaFoldDB" id="A0A366HQL6"/>
<gene>
    <name evidence="2" type="ORF">DES53_103221</name>
</gene>
<dbReference type="EMBL" id="QNRR01000003">
    <property type="protein sequence ID" value="RBP45223.1"/>
    <property type="molecule type" value="Genomic_DNA"/>
</dbReference>
<feature type="region of interest" description="Disordered" evidence="1">
    <location>
        <begin position="483"/>
        <end position="519"/>
    </location>
</feature>
<evidence type="ECO:0008006" key="4">
    <source>
        <dbReference type="Google" id="ProtNLM"/>
    </source>
</evidence>
<name>A0A366HQL6_9BACT</name>
<reference evidence="2 3" key="1">
    <citation type="submission" date="2018-06" db="EMBL/GenBank/DDBJ databases">
        <title>Genomic Encyclopedia of Type Strains, Phase IV (KMG-IV): sequencing the most valuable type-strain genomes for metagenomic binning, comparative biology and taxonomic classification.</title>
        <authorList>
            <person name="Goeker M."/>
        </authorList>
    </citation>
    <scope>NUCLEOTIDE SEQUENCE [LARGE SCALE GENOMIC DNA]</scope>
    <source>
        <strain evidence="2 3">DSM 25532</strain>
    </source>
</reference>
<accession>A0A366HQL6</accession>
<evidence type="ECO:0000313" key="2">
    <source>
        <dbReference type="EMBL" id="RBP45223.1"/>
    </source>
</evidence>
<dbReference type="Proteomes" id="UP000253426">
    <property type="component" value="Unassembled WGS sequence"/>
</dbReference>
<proteinExistence type="predicted"/>